<gene>
    <name evidence="1" type="ORF">MENT_LOCUS23779</name>
</gene>
<name>A0A6V7VBA8_MELEN</name>
<proteinExistence type="predicted"/>
<dbReference type="AlphaFoldDB" id="A0A6V7VBA8"/>
<dbReference type="InterPro" id="IPR007175">
    <property type="entry name" value="Rpr2/Snm1/Rpp21"/>
</dbReference>
<dbReference type="OrthoDB" id="5897756at2759"/>
<dbReference type="Proteomes" id="UP000580250">
    <property type="component" value="Unassembled WGS sequence"/>
</dbReference>
<accession>A0A6V7VBA8</accession>
<dbReference type="GO" id="GO:0006396">
    <property type="term" value="P:RNA processing"/>
    <property type="evidence" value="ECO:0007669"/>
    <property type="project" value="InterPro"/>
</dbReference>
<comment type="caution">
    <text evidence="1">The sequence shown here is derived from an EMBL/GenBank/DDBJ whole genome shotgun (WGS) entry which is preliminary data.</text>
</comment>
<protein>
    <submittedName>
        <fullName evidence="1">Uncharacterized protein</fullName>
    </submittedName>
</protein>
<dbReference type="EMBL" id="CAJEWN010000197">
    <property type="protein sequence ID" value="CAD2172239.1"/>
    <property type="molecule type" value="Genomic_DNA"/>
</dbReference>
<dbReference type="Pfam" id="PF04032">
    <property type="entry name" value="Rpr2"/>
    <property type="match status" value="1"/>
</dbReference>
<reference evidence="1 2" key="1">
    <citation type="submission" date="2020-08" db="EMBL/GenBank/DDBJ databases">
        <authorList>
            <person name="Koutsovoulos G."/>
            <person name="Danchin GJ E."/>
        </authorList>
    </citation>
    <scope>NUCLEOTIDE SEQUENCE [LARGE SCALE GENOMIC DNA]</scope>
</reference>
<sequence length="153" mass="18147">MRKQNQQQKQSQKQQFSKQLNAQTLRNSFLEQAAYLLNSITCGDQQQEETNKKSKTTEANSYNLLARLALREVRELCFVDQIRMHKDFKRNYCKRCFNCWLAPESGKNFFSLKIKQISKQKTIVLKCQSCQNNKTIPFNVNYKSRNDKMNNDF</sequence>
<organism evidence="1 2">
    <name type="scientific">Meloidogyne enterolobii</name>
    <name type="common">Root-knot nematode worm</name>
    <name type="synonym">Meloidogyne mayaguensis</name>
    <dbReference type="NCBI Taxonomy" id="390850"/>
    <lineage>
        <taxon>Eukaryota</taxon>
        <taxon>Metazoa</taxon>
        <taxon>Ecdysozoa</taxon>
        <taxon>Nematoda</taxon>
        <taxon>Chromadorea</taxon>
        <taxon>Rhabditida</taxon>
        <taxon>Tylenchina</taxon>
        <taxon>Tylenchomorpha</taxon>
        <taxon>Tylenchoidea</taxon>
        <taxon>Meloidogynidae</taxon>
        <taxon>Meloidogyninae</taxon>
        <taxon>Meloidogyne</taxon>
    </lineage>
</organism>
<evidence type="ECO:0000313" key="2">
    <source>
        <dbReference type="Proteomes" id="UP000580250"/>
    </source>
</evidence>
<evidence type="ECO:0000313" key="1">
    <source>
        <dbReference type="EMBL" id="CAD2172239.1"/>
    </source>
</evidence>